<dbReference type="AlphaFoldDB" id="C5RC71"/>
<dbReference type="Gene3D" id="2.40.50.330">
    <property type="match status" value="1"/>
</dbReference>
<evidence type="ECO:0000313" key="6">
    <source>
        <dbReference type="EMBL" id="EER74208.1"/>
    </source>
</evidence>
<gene>
    <name evidence="6" type="ORF">HMPREF0877_1567</name>
</gene>
<dbReference type="EMBL" id="ACKU01000031">
    <property type="protein sequence ID" value="EER74208.1"/>
    <property type="molecule type" value="Genomic_DNA"/>
</dbReference>
<evidence type="ECO:0000313" key="7">
    <source>
        <dbReference type="Proteomes" id="UP000004528"/>
    </source>
</evidence>
<feature type="domain" description="Conserved virulence factor B second S1" evidence="4">
    <location>
        <begin position="93"/>
        <end position="154"/>
    </location>
</feature>
<dbReference type="InterPro" id="IPR012340">
    <property type="entry name" value="NA-bd_OB-fold"/>
</dbReference>
<dbReference type="Gene3D" id="1.10.10.10">
    <property type="entry name" value="Winged helix-like DNA-binding domain superfamily/Winged helix DNA-binding domain"/>
    <property type="match status" value="1"/>
</dbReference>
<evidence type="ECO:0008006" key="8">
    <source>
        <dbReference type="Google" id="ProtNLM"/>
    </source>
</evidence>
<dbReference type="InterPro" id="IPR036388">
    <property type="entry name" value="WH-like_DNA-bd_sf"/>
</dbReference>
<dbReference type="Proteomes" id="UP000004528">
    <property type="component" value="Unassembled WGS sequence"/>
</dbReference>
<dbReference type="STRING" id="585506.HMPREF0877_1567"/>
<evidence type="ECO:0000259" key="2">
    <source>
        <dbReference type="Pfam" id="PF13509"/>
    </source>
</evidence>
<sequence>MLWHRTYRTIDAADVKGWRKMTHKLGDVITAKVTDENDRYYYAQIDGETYEIDKSELKKPLSIGGLVSGFAYENEKHQLQITKNLPEVRLGHYAWGTVTDIRRDLGVFVDIGLPNKDVVVSLDELPTIKELWPQRGDKLMITLRIDKKDRLWGELVTSDILQAVRIPAKPDMHNKQVQATAYRLKKVGTLVVTSDYNFGFIHPDERQREPRLGEVVSARVIGVRPDGVLNLSLRPRAYEAIPEDAQMLLTLLERSTTHSLPFTDKSDPKAIKKYFGMSKSQFKRAVGRLYKERRITQNENGLFLVESEGE</sequence>
<proteinExistence type="inferred from homology"/>
<feature type="domain" description="Conserved virulence factor B first S1" evidence="2">
    <location>
        <begin position="25"/>
        <end position="82"/>
    </location>
</feature>
<dbReference type="Gene3D" id="2.40.50.140">
    <property type="entry name" value="Nucleic acid-binding proteins"/>
    <property type="match status" value="2"/>
</dbReference>
<dbReference type="Pfam" id="PF13509">
    <property type="entry name" value="S1_2"/>
    <property type="match status" value="1"/>
</dbReference>
<evidence type="ECO:0000256" key="1">
    <source>
        <dbReference type="PIRNR" id="PIRNR012524"/>
    </source>
</evidence>
<evidence type="ECO:0000259" key="5">
    <source>
        <dbReference type="Pfam" id="PF21543"/>
    </source>
</evidence>
<dbReference type="InterPro" id="IPR048588">
    <property type="entry name" value="CvfB_S1_2nd"/>
</dbReference>
<name>C5RC71_WEIPA</name>
<dbReference type="Pfam" id="PF21191">
    <property type="entry name" value="CvfB_1st"/>
    <property type="match status" value="1"/>
</dbReference>
<accession>C5RC71</accession>
<evidence type="ECO:0000259" key="3">
    <source>
        <dbReference type="Pfam" id="PF17783"/>
    </source>
</evidence>
<reference evidence="6 7" key="1">
    <citation type="submission" date="2009-04" db="EMBL/GenBank/DDBJ databases">
        <authorList>
            <person name="Qin X."/>
            <person name="Bachman B."/>
            <person name="Battles P."/>
            <person name="Bell A."/>
            <person name="Bess C."/>
            <person name="Bickham C."/>
            <person name="Chaboub L."/>
            <person name="Chen D."/>
            <person name="Coyle M."/>
            <person name="Deiros D.R."/>
            <person name="Dinh H."/>
            <person name="Forbes L."/>
            <person name="Fowler G."/>
            <person name="Francisco L."/>
            <person name="Fu Q."/>
            <person name="Gubbala S."/>
            <person name="Hale W."/>
            <person name="Han Y."/>
            <person name="Hemphill L."/>
            <person name="Highlander S.K."/>
            <person name="Hirani K."/>
            <person name="Hogues M."/>
            <person name="Jackson L."/>
            <person name="Jakkamsetti A."/>
            <person name="Javaid M."/>
            <person name="Jiang H."/>
            <person name="Korchina V."/>
            <person name="Kovar C."/>
            <person name="Lara F."/>
            <person name="Lee S."/>
            <person name="Mata R."/>
            <person name="Mathew T."/>
            <person name="Moen C."/>
            <person name="Morales K."/>
            <person name="Munidasa M."/>
            <person name="Nazareth L."/>
            <person name="Ngo R."/>
            <person name="Nguyen L."/>
            <person name="Okwuonu G."/>
            <person name="Ongeri F."/>
            <person name="Patil S."/>
            <person name="Petrosino J."/>
            <person name="Pham C."/>
            <person name="Pham P."/>
            <person name="Pu L.-L."/>
            <person name="Puazo M."/>
            <person name="Raj R."/>
            <person name="Reid J."/>
            <person name="Rouhana J."/>
            <person name="Saada N."/>
            <person name="Shang Y."/>
            <person name="Simmons D."/>
            <person name="Thornton R."/>
            <person name="Warren J."/>
            <person name="Weissenberger G."/>
            <person name="Zhang J."/>
            <person name="Zhang L."/>
            <person name="Zhou C."/>
            <person name="Zhu D."/>
            <person name="Muzny D."/>
            <person name="Worley K."/>
            <person name="Gibbs R."/>
        </authorList>
    </citation>
    <scope>NUCLEOTIDE SEQUENCE [LARGE SCALE GENOMIC DNA]</scope>
    <source>
        <strain evidence="6 7">ATCC 33313</strain>
    </source>
</reference>
<feature type="domain" description="Conserved virulence factor B third S1" evidence="5">
    <location>
        <begin position="162"/>
        <end position="235"/>
    </location>
</feature>
<comment type="similarity">
    <text evidence="1">Belongs to the CvfB family.</text>
</comment>
<organism evidence="6 7">
    <name type="scientific">Weissella paramesenteroides ATCC 33313</name>
    <dbReference type="NCBI Taxonomy" id="585506"/>
    <lineage>
        <taxon>Bacteria</taxon>
        <taxon>Bacillati</taxon>
        <taxon>Bacillota</taxon>
        <taxon>Bacilli</taxon>
        <taxon>Lactobacillales</taxon>
        <taxon>Lactobacillaceae</taxon>
        <taxon>Weissella</taxon>
    </lineage>
</organism>
<keyword evidence="7" id="KW-1185">Reference proteome</keyword>
<dbReference type="InterPro" id="IPR014464">
    <property type="entry name" value="CvfB_fam"/>
</dbReference>
<dbReference type="PANTHER" id="PTHR37296">
    <property type="entry name" value="CONSERVED VIRULENCE FACTOR B"/>
    <property type="match status" value="1"/>
</dbReference>
<comment type="caution">
    <text evidence="6">The sequence shown here is derived from an EMBL/GenBank/DDBJ whole genome shotgun (WGS) entry which is preliminary data.</text>
</comment>
<dbReference type="HOGENOM" id="CLU_064885_0_0_9"/>
<dbReference type="Pfam" id="PF21543">
    <property type="entry name" value="CvfB_2nd"/>
    <property type="match status" value="1"/>
</dbReference>
<protein>
    <recommendedName>
        <fullName evidence="8">S1 motif domain-containing protein</fullName>
    </recommendedName>
</protein>
<feature type="domain" description="Conserved virulence factor B-like winged helix" evidence="3">
    <location>
        <begin position="246"/>
        <end position="303"/>
    </location>
</feature>
<dbReference type="InterPro" id="IPR048587">
    <property type="entry name" value="CvfB_S1_3rd"/>
</dbReference>
<dbReference type="InterPro" id="IPR040764">
    <property type="entry name" value="CvfB_WH"/>
</dbReference>
<dbReference type="eggNOG" id="COG2996">
    <property type="taxonomic scope" value="Bacteria"/>
</dbReference>
<dbReference type="InterPro" id="IPR039566">
    <property type="entry name" value="CvfB_S1_st"/>
</dbReference>
<dbReference type="PIRSF" id="PIRSF012524">
    <property type="entry name" value="YitL_S1"/>
    <property type="match status" value="1"/>
</dbReference>
<dbReference type="PANTHER" id="PTHR37296:SF1">
    <property type="entry name" value="CONSERVED VIRULENCE FACTOR B"/>
    <property type="match status" value="1"/>
</dbReference>
<evidence type="ECO:0000259" key="4">
    <source>
        <dbReference type="Pfam" id="PF21191"/>
    </source>
</evidence>
<dbReference type="Pfam" id="PF17783">
    <property type="entry name" value="WHD_CvfB"/>
    <property type="match status" value="1"/>
</dbReference>